<evidence type="ECO:0000313" key="6">
    <source>
        <dbReference type="Proteomes" id="UP000078090"/>
    </source>
</evidence>
<reference evidence="5 6" key="1">
    <citation type="submission" date="2016-03" db="EMBL/GenBank/DDBJ databases">
        <authorList>
            <person name="Ploux O."/>
        </authorList>
    </citation>
    <scope>NUCLEOTIDE SEQUENCE [LARGE SCALE GENOMIC DNA]</scope>
    <source>
        <strain evidence="5 6">R-45363</strain>
    </source>
</reference>
<organism evidence="5 6">
    <name type="scientific">Methylomonas methanica</name>
    <dbReference type="NCBI Taxonomy" id="421"/>
    <lineage>
        <taxon>Bacteria</taxon>
        <taxon>Pseudomonadati</taxon>
        <taxon>Pseudomonadota</taxon>
        <taxon>Gammaproteobacteria</taxon>
        <taxon>Methylococcales</taxon>
        <taxon>Methylococcaceae</taxon>
        <taxon>Methylomonas</taxon>
    </lineage>
</organism>
<gene>
    <name evidence="5" type="ORF">A1332_08190</name>
</gene>
<dbReference type="AlphaFoldDB" id="A0A177MQS5"/>
<name>A0A177MQS5_METMH</name>
<dbReference type="EMBL" id="LUUG01000047">
    <property type="protein sequence ID" value="OAI08146.1"/>
    <property type="molecule type" value="Genomic_DNA"/>
</dbReference>
<proteinExistence type="predicted"/>
<keyword evidence="3" id="KW-0804">Transcription</keyword>
<evidence type="ECO:0000256" key="1">
    <source>
        <dbReference type="ARBA" id="ARBA00023015"/>
    </source>
</evidence>
<keyword evidence="2" id="KW-0238">DNA-binding</keyword>
<feature type="domain" description="HTH crp-type" evidence="4">
    <location>
        <begin position="169"/>
        <end position="216"/>
    </location>
</feature>
<keyword evidence="1" id="KW-0805">Transcription regulation</keyword>
<dbReference type="GO" id="GO:0003677">
    <property type="term" value="F:DNA binding"/>
    <property type="evidence" value="ECO:0007669"/>
    <property type="project" value="UniProtKB-KW"/>
</dbReference>
<evidence type="ECO:0000256" key="2">
    <source>
        <dbReference type="ARBA" id="ARBA00023125"/>
    </source>
</evidence>
<protein>
    <submittedName>
        <fullName evidence="5">Crp/Fnr family transcriptional regulator</fullName>
    </submittedName>
</protein>
<dbReference type="InterPro" id="IPR012318">
    <property type="entry name" value="HTH_CRP"/>
</dbReference>
<dbReference type="InterPro" id="IPR014710">
    <property type="entry name" value="RmlC-like_jellyroll"/>
</dbReference>
<dbReference type="InterPro" id="IPR036390">
    <property type="entry name" value="WH_DNA-bd_sf"/>
</dbReference>
<dbReference type="SMART" id="SM00419">
    <property type="entry name" value="HTH_CRP"/>
    <property type="match status" value="1"/>
</dbReference>
<evidence type="ECO:0000256" key="3">
    <source>
        <dbReference type="ARBA" id="ARBA00023163"/>
    </source>
</evidence>
<accession>A0A177MQS5</accession>
<dbReference type="GO" id="GO:0003700">
    <property type="term" value="F:DNA-binding transcription factor activity"/>
    <property type="evidence" value="ECO:0007669"/>
    <property type="project" value="TreeGrafter"/>
</dbReference>
<dbReference type="InterPro" id="IPR018490">
    <property type="entry name" value="cNMP-bd_dom_sf"/>
</dbReference>
<comment type="caution">
    <text evidence="5">The sequence shown here is derived from an EMBL/GenBank/DDBJ whole genome shotgun (WGS) entry which is preliminary data.</text>
</comment>
<dbReference type="OrthoDB" id="8969464at2"/>
<sequence length="247" mass="27687">MTAPESPRRNLLLGSLSVGTYKRLFPHLELVETNYGQVIYECGRVPNYVYFPTTCVVSKVNLIEDGTSSELALVGNEGFVGLGLLTGGGTMTHQAMVSRGGFSYRLRRQTFIHEFDHRSGHCNDPVFLQLLLRYVQAMITQIAQTAACNRHHSIYQQLSRWLLVNLDRQSSEELIVTQDHIASMLGVRRESVTEAAGKLQQKGLITYSRGHIRVLSRPGLESQVCECYNVVKTEYDRLLPIPADMAA</sequence>
<dbReference type="Proteomes" id="UP000078090">
    <property type="component" value="Unassembled WGS sequence"/>
</dbReference>
<dbReference type="PANTHER" id="PTHR24567">
    <property type="entry name" value="CRP FAMILY TRANSCRIPTIONAL REGULATORY PROTEIN"/>
    <property type="match status" value="1"/>
</dbReference>
<dbReference type="Pfam" id="PF13545">
    <property type="entry name" value="HTH_Crp_2"/>
    <property type="match status" value="1"/>
</dbReference>
<dbReference type="RefSeq" id="WP_064007232.1">
    <property type="nucleotide sequence ID" value="NZ_LUUG01000047.1"/>
</dbReference>
<dbReference type="PANTHER" id="PTHR24567:SF74">
    <property type="entry name" value="HTH-TYPE TRANSCRIPTIONAL REGULATOR ARCR"/>
    <property type="match status" value="1"/>
</dbReference>
<dbReference type="GO" id="GO:0005829">
    <property type="term" value="C:cytosol"/>
    <property type="evidence" value="ECO:0007669"/>
    <property type="project" value="TreeGrafter"/>
</dbReference>
<dbReference type="SUPFAM" id="SSF46785">
    <property type="entry name" value="Winged helix' DNA-binding domain"/>
    <property type="match status" value="1"/>
</dbReference>
<dbReference type="Gene3D" id="2.60.120.10">
    <property type="entry name" value="Jelly Rolls"/>
    <property type="match status" value="1"/>
</dbReference>
<dbReference type="InterPro" id="IPR050397">
    <property type="entry name" value="Env_Response_Regulators"/>
</dbReference>
<evidence type="ECO:0000259" key="4">
    <source>
        <dbReference type="SMART" id="SM00419"/>
    </source>
</evidence>
<dbReference type="SUPFAM" id="SSF51206">
    <property type="entry name" value="cAMP-binding domain-like"/>
    <property type="match status" value="1"/>
</dbReference>
<evidence type="ECO:0000313" key="5">
    <source>
        <dbReference type="EMBL" id="OAI08146.1"/>
    </source>
</evidence>